<name>A0A1T2KMN6_9GAMM</name>
<dbReference type="SUPFAM" id="SSF54909">
    <property type="entry name" value="Dimeric alpha+beta barrel"/>
    <property type="match status" value="1"/>
</dbReference>
<dbReference type="InterPro" id="IPR050404">
    <property type="entry name" value="Heme-degrading_MO"/>
</dbReference>
<dbReference type="InterPro" id="IPR007138">
    <property type="entry name" value="ABM_dom"/>
</dbReference>
<dbReference type="RefSeq" id="WP_078488295.1">
    <property type="nucleotide sequence ID" value="NZ_MPRJ01000117.1"/>
</dbReference>
<protein>
    <recommendedName>
        <fullName evidence="1">ABM domain-containing protein</fullName>
    </recommendedName>
</protein>
<sequence>MFVALSKFVVANGMESEVLEAFRNRPHKVDSEAGFVRLEVMTPCEHPEEFWLVTYWQDKTSWKRWYRSHSFKRVHDWMPKGLKLVPKSNEIRYFHLHAE</sequence>
<accession>A0A1T2KMN6</accession>
<evidence type="ECO:0000313" key="3">
    <source>
        <dbReference type="Proteomes" id="UP000190896"/>
    </source>
</evidence>
<dbReference type="OrthoDB" id="9798115at2"/>
<proteinExistence type="predicted"/>
<dbReference type="PANTHER" id="PTHR34474">
    <property type="entry name" value="SIGNAL TRANSDUCTION PROTEIN TRAP"/>
    <property type="match status" value="1"/>
</dbReference>
<dbReference type="AlphaFoldDB" id="A0A1T2KMN6"/>
<evidence type="ECO:0000259" key="1">
    <source>
        <dbReference type="PROSITE" id="PS51725"/>
    </source>
</evidence>
<evidence type="ECO:0000313" key="2">
    <source>
        <dbReference type="EMBL" id="OOZ34144.1"/>
    </source>
</evidence>
<dbReference type="EMBL" id="MPRJ01000117">
    <property type="protein sequence ID" value="OOZ34144.1"/>
    <property type="molecule type" value="Genomic_DNA"/>
</dbReference>
<gene>
    <name evidence="2" type="ORF">BOW51_12300</name>
</gene>
<dbReference type="InterPro" id="IPR011008">
    <property type="entry name" value="Dimeric_a/b-barrel"/>
</dbReference>
<dbReference type="Gene3D" id="3.30.70.100">
    <property type="match status" value="1"/>
</dbReference>
<dbReference type="PROSITE" id="PS51725">
    <property type="entry name" value="ABM"/>
    <property type="match status" value="1"/>
</dbReference>
<dbReference type="Pfam" id="PF03992">
    <property type="entry name" value="ABM"/>
    <property type="match status" value="1"/>
</dbReference>
<reference evidence="2 3" key="1">
    <citation type="submission" date="2016-11" db="EMBL/GenBank/DDBJ databases">
        <title>Mixed transmission modes and dynamic genome evolution in an obligate animal-bacterial symbiosis.</title>
        <authorList>
            <person name="Russell S.L."/>
            <person name="Corbett-Detig R.B."/>
            <person name="Cavanaugh C.M."/>
        </authorList>
    </citation>
    <scope>NUCLEOTIDE SEQUENCE [LARGE SCALE GENOMIC DNA]</scope>
    <source>
        <strain evidence="2">Se-Cadez</strain>
    </source>
</reference>
<comment type="caution">
    <text evidence="2">The sequence shown here is derived from an EMBL/GenBank/DDBJ whole genome shotgun (WGS) entry which is preliminary data.</text>
</comment>
<organism evidence="2 3">
    <name type="scientific">Solemya velesiana gill symbiont</name>
    <dbReference type="NCBI Taxonomy" id="1918948"/>
    <lineage>
        <taxon>Bacteria</taxon>
        <taxon>Pseudomonadati</taxon>
        <taxon>Pseudomonadota</taxon>
        <taxon>Gammaproteobacteria</taxon>
        <taxon>sulfur-oxidizing symbionts</taxon>
    </lineage>
</organism>
<dbReference type="PANTHER" id="PTHR34474:SF2">
    <property type="entry name" value="SIGNAL TRANSDUCTION PROTEIN TRAP"/>
    <property type="match status" value="1"/>
</dbReference>
<dbReference type="Proteomes" id="UP000190896">
    <property type="component" value="Unassembled WGS sequence"/>
</dbReference>
<keyword evidence="3" id="KW-1185">Reference proteome</keyword>
<feature type="domain" description="ABM" evidence="1">
    <location>
        <begin position="2"/>
        <end position="91"/>
    </location>
</feature>